<accession>A0AAP9UF16</accession>
<dbReference type="EMBL" id="CP040626">
    <property type="protein sequence ID" value="QMW91796.1"/>
    <property type="molecule type" value="Genomic_DNA"/>
</dbReference>
<reference evidence="1 2" key="1">
    <citation type="submission" date="2019-05" db="EMBL/GenBank/DDBJ databases">
        <authorList>
            <person name="Schori C."/>
            <person name="Ahrens C."/>
        </authorList>
    </citation>
    <scope>NUCLEOTIDE SEQUENCE [LARGE SCALE GENOMIC DNA]</scope>
    <source>
        <strain evidence="1 2">DSM 10702</strain>
    </source>
</reference>
<dbReference type="GeneID" id="92945036"/>
<organism evidence="1 2">
    <name type="scientific">Clostridium butyricum</name>
    <dbReference type="NCBI Taxonomy" id="1492"/>
    <lineage>
        <taxon>Bacteria</taxon>
        <taxon>Bacillati</taxon>
        <taxon>Bacillota</taxon>
        <taxon>Clostridia</taxon>
        <taxon>Eubacteriales</taxon>
        <taxon>Clostridiaceae</taxon>
        <taxon>Clostridium</taxon>
    </lineage>
</organism>
<dbReference type="Proteomes" id="UP000515243">
    <property type="component" value="Chromosome 1"/>
</dbReference>
<dbReference type="AlphaFoldDB" id="A0AAP9UF16"/>
<dbReference type="RefSeq" id="WP_002580972.1">
    <property type="nucleotide sequence ID" value="NZ_AP019716.1"/>
</dbReference>
<sequence length="77" mass="9167">MDIEINKTKEYTFDKVYSDLLTGRTIITSKNSGYSYRSEHKEEEIKLKFFNPVISIWQPSNYFSSEEILDKWYATQA</sequence>
<evidence type="ECO:0000313" key="1">
    <source>
        <dbReference type="EMBL" id="QMW91796.1"/>
    </source>
</evidence>
<dbReference type="KEGG" id="cbut:ATN24_13950"/>
<proteinExistence type="predicted"/>
<name>A0AAP9UF16_CLOBU</name>
<evidence type="ECO:0000313" key="2">
    <source>
        <dbReference type="Proteomes" id="UP000515243"/>
    </source>
</evidence>
<protein>
    <submittedName>
        <fullName evidence="1">Uncharacterized protein</fullName>
    </submittedName>
</protein>
<gene>
    <name evidence="1" type="ORF">FF104_12695</name>
</gene>